<evidence type="ECO:0000313" key="2">
    <source>
        <dbReference type="EMBL" id="GHC79252.1"/>
    </source>
</evidence>
<reference evidence="2" key="2">
    <citation type="submission" date="2020-09" db="EMBL/GenBank/DDBJ databases">
        <authorList>
            <person name="Sun Q."/>
            <person name="Kim S."/>
        </authorList>
    </citation>
    <scope>NUCLEOTIDE SEQUENCE</scope>
    <source>
        <strain evidence="2">KCTC 42097</strain>
    </source>
</reference>
<dbReference type="EMBL" id="BMZO01000011">
    <property type="protein sequence ID" value="GHC79252.1"/>
    <property type="molecule type" value="Genomic_DNA"/>
</dbReference>
<dbReference type="GO" id="GO:0003677">
    <property type="term" value="F:DNA binding"/>
    <property type="evidence" value="ECO:0007669"/>
    <property type="project" value="InterPro"/>
</dbReference>
<reference evidence="2" key="1">
    <citation type="journal article" date="2014" name="Int. J. Syst. Evol. Microbiol.">
        <title>Complete genome sequence of Corynebacterium casei LMG S-19264T (=DSM 44701T), isolated from a smear-ripened cheese.</title>
        <authorList>
            <consortium name="US DOE Joint Genome Institute (JGI-PGF)"/>
            <person name="Walter F."/>
            <person name="Albersmeier A."/>
            <person name="Kalinowski J."/>
            <person name="Ruckert C."/>
        </authorList>
    </citation>
    <scope>NUCLEOTIDE SEQUENCE</scope>
    <source>
        <strain evidence="2">KCTC 42097</strain>
    </source>
</reference>
<evidence type="ECO:0000313" key="3">
    <source>
        <dbReference type="Proteomes" id="UP000641137"/>
    </source>
</evidence>
<dbReference type="InterPro" id="IPR010982">
    <property type="entry name" value="Lambda_DNA-bd_dom_sf"/>
</dbReference>
<dbReference type="SUPFAM" id="SSF47413">
    <property type="entry name" value="lambda repressor-like DNA-binding domains"/>
    <property type="match status" value="1"/>
</dbReference>
<protein>
    <recommendedName>
        <fullName evidence="1">HTH cro/C1-type domain-containing protein</fullName>
    </recommendedName>
</protein>
<gene>
    <name evidence="2" type="ORF">GCM10010136_31660</name>
</gene>
<name>A0A8J3GIR7_9HYPH</name>
<comment type="caution">
    <text evidence="2">The sequence shown here is derived from an EMBL/GenBank/DDBJ whole genome shotgun (WGS) entry which is preliminary data.</text>
</comment>
<dbReference type="InterPro" id="IPR001387">
    <property type="entry name" value="Cro/C1-type_HTH"/>
</dbReference>
<keyword evidence="3" id="KW-1185">Reference proteome</keyword>
<dbReference type="CDD" id="cd00093">
    <property type="entry name" value="HTH_XRE"/>
    <property type="match status" value="1"/>
</dbReference>
<dbReference type="Proteomes" id="UP000641137">
    <property type="component" value="Unassembled WGS sequence"/>
</dbReference>
<dbReference type="AlphaFoldDB" id="A0A8J3GIR7"/>
<proteinExistence type="predicted"/>
<organism evidence="2 3">
    <name type="scientific">Limoniibacter endophyticus</name>
    <dbReference type="NCBI Taxonomy" id="1565040"/>
    <lineage>
        <taxon>Bacteria</taxon>
        <taxon>Pseudomonadati</taxon>
        <taxon>Pseudomonadota</taxon>
        <taxon>Alphaproteobacteria</taxon>
        <taxon>Hyphomicrobiales</taxon>
        <taxon>Bartonellaceae</taxon>
        <taxon>Limoniibacter</taxon>
    </lineage>
</organism>
<dbReference type="RefSeq" id="WP_189492423.1">
    <property type="nucleotide sequence ID" value="NZ_BMZO01000011.1"/>
</dbReference>
<sequence length="111" mass="11764">MTSFKTAIAICGLSQKEAAEFFDVSHETVASWCKGRRAVSNGVWNMLAELYEQIQDAADMAADHMAENGILPDALLSIEAETRGNDIPQPAAKAAGVAGLLMAIKDQGGLQ</sequence>
<dbReference type="Gene3D" id="1.10.260.40">
    <property type="entry name" value="lambda repressor-like DNA-binding domains"/>
    <property type="match status" value="1"/>
</dbReference>
<evidence type="ECO:0000259" key="1">
    <source>
        <dbReference type="Pfam" id="PF01381"/>
    </source>
</evidence>
<accession>A0A8J3GIR7</accession>
<dbReference type="Pfam" id="PF01381">
    <property type="entry name" value="HTH_3"/>
    <property type="match status" value="1"/>
</dbReference>
<feature type="domain" description="HTH cro/C1-type" evidence="1">
    <location>
        <begin position="11"/>
        <end position="51"/>
    </location>
</feature>